<keyword evidence="4" id="KW-1185">Reference proteome</keyword>
<organism evidence="3 4">
    <name type="scientific">Phycomyces blakesleeanus</name>
    <dbReference type="NCBI Taxonomy" id="4837"/>
    <lineage>
        <taxon>Eukaryota</taxon>
        <taxon>Fungi</taxon>
        <taxon>Fungi incertae sedis</taxon>
        <taxon>Mucoromycota</taxon>
        <taxon>Mucoromycotina</taxon>
        <taxon>Mucoromycetes</taxon>
        <taxon>Mucorales</taxon>
        <taxon>Phycomycetaceae</taxon>
        <taxon>Phycomyces</taxon>
    </lineage>
</organism>
<dbReference type="Pfam" id="PF22547">
    <property type="entry name" value="2H-SAK"/>
    <property type="match status" value="1"/>
</dbReference>
<reference evidence="3 4" key="1">
    <citation type="submission" date="2024-04" db="EMBL/GenBank/DDBJ databases">
        <title>Symmetric and asymmetric DNA N6-adenine methylation regulates different biological responses in Mucorales.</title>
        <authorList>
            <consortium name="Lawrence Berkeley National Laboratory"/>
            <person name="Lax C."/>
            <person name="Mondo S.J."/>
            <person name="Osorio-Concepcion M."/>
            <person name="Muszewska A."/>
            <person name="Corrochano-Luque M."/>
            <person name="Gutierrez G."/>
            <person name="Riley R."/>
            <person name="Lipzen A."/>
            <person name="Guo J."/>
            <person name="Hundley H."/>
            <person name="Amirebrahimi M."/>
            <person name="Ng V."/>
            <person name="Lorenzo-Gutierrez D."/>
            <person name="Binder U."/>
            <person name="Yang J."/>
            <person name="Song Y."/>
            <person name="Canovas D."/>
            <person name="Navarro E."/>
            <person name="Freitag M."/>
            <person name="Gabaldon T."/>
            <person name="Grigoriev I.V."/>
            <person name="Corrochano L.M."/>
            <person name="Nicolas F.E."/>
            <person name="Garre V."/>
        </authorList>
    </citation>
    <scope>NUCLEOTIDE SEQUENCE [LARGE SCALE GENOMIC DNA]</scope>
    <source>
        <strain evidence="3 4">L51</strain>
    </source>
</reference>
<protein>
    <recommendedName>
        <fullName evidence="2">Swiss Army Knife 2H phosphoesterase domain-containing protein</fullName>
    </recommendedName>
</protein>
<proteinExistence type="predicted"/>
<name>A0ABR3B123_PHYBL</name>
<comment type="caution">
    <text evidence="3">The sequence shown here is derived from an EMBL/GenBank/DDBJ whole genome shotgun (WGS) entry which is preliminary data.</text>
</comment>
<feature type="compositionally biased region" description="Basic and acidic residues" evidence="1">
    <location>
        <begin position="249"/>
        <end position="280"/>
    </location>
</feature>
<sequence length="296" mass="35062">MDFQLKASYTYLCLKGRKIDFIGSQDSTRLPFPYIQNRQQRDGNEFHITVISPPDCKELASKRQLPMTNKTKSDSLRQLLAEAKSQCTDFWENPIDLGPGRIVNNHSQTYFRVIHWPTGQLLRQRMGLTNPAFFHITTGFHPTDIFDYKGPGALDVLQGYAECTPQIFHALSHLSVFYKDDLVFMRSLWYQAMRLGLVLDTLCTGCPFYFEHKKVDFTSKVEQTSIIPTKKNIERISERKKEKKRERKREREKDMKRESEKVIEREGREEQENQKKEEHYHRRRKNVHQKHAQQEH</sequence>
<accession>A0ABR3B123</accession>
<feature type="compositionally biased region" description="Basic residues" evidence="1">
    <location>
        <begin position="281"/>
        <end position="296"/>
    </location>
</feature>
<evidence type="ECO:0000313" key="4">
    <source>
        <dbReference type="Proteomes" id="UP001448207"/>
    </source>
</evidence>
<feature type="region of interest" description="Disordered" evidence="1">
    <location>
        <begin position="232"/>
        <end position="296"/>
    </location>
</feature>
<feature type="domain" description="Swiss Army Knife 2H phosphoesterase" evidence="2">
    <location>
        <begin position="11"/>
        <end position="146"/>
    </location>
</feature>
<evidence type="ECO:0000256" key="1">
    <source>
        <dbReference type="SAM" id="MobiDB-lite"/>
    </source>
</evidence>
<gene>
    <name evidence="3" type="ORF">J3Q64DRAFT_1745253</name>
</gene>
<dbReference type="Proteomes" id="UP001448207">
    <property type="component" value="Unassembled WGS sequence"/>
</dbReference>
<evidence type="ECO:0000259" key="2">
    <source>
        <dbReference type="Pfam" id="PF22547"/>
    </source>
</evidence>
<dbReference type="EMBL" id="JBCLYO010000011">
    <property type="protein sequence ID" value="KAL0085045.1"/>
    <property type="molecule type" value="Genomic_DNA"/>
</dbReference>
<evidence type="ECO:0000313" key="3">
    <source>
        <dbReference type="EMBL" id="KAL0085045.1"/>
    </source>
</evidence>
<dbReference type="InterPro" id="IPR054498">
    <property type="entry name" value="2H-SAK"/>
</dbReference>